<dbReference type="AlphaFoldDB" id="A0A2W1BFC7"/>
<evidence type="ECO:0000256" key="1">
    <source>
        <dbReference type="SAM" id="SignalP"/>
    </source>
</evidence>
<accession>A0A2W1BFC7</accession>
<keyword evidence="3" id="KW-1185">Reference proteome</keyword>
<reference evidence="2 3" key="1">
    <citation type="journal article" date="2017" name="BMC Biol.">
        <title>Genomic innovations, transcriptional plasticity and gene loss underlying the evolution and divergence of two highly polyphagous and invasive Helicoverpa pest species.</title>
        <authorList>
            <person name="Pearce S.L."/>
            <person name="Clarke D.F."/>
            <person name="East P.D."/>
            <person name="Elfekih S."/>
            <person name="Gordon K.H."/>
            <person name="Jermiin L.S."/>
            <person name="McGaughran A."/>
            <person name="Oakeshott J.G."/>
            <person name="Papanikolaou A."/>
            <person name="Perera O.P."/>
            <person name="Rane R.V."/>
            <person name="Richards S."/>
            <person name="Tay W.T."/>
            <person name="Walsh T.K."/>
            <person name="Anderson A."/>
            <person name="Anderson C.J."/>
            <person name="Asgari S."/>
            <person name="Board P.G."/>
            <person name="Bretschneider A."/>
            <person name="Campbell P.M."/>
            <person name="Chertemps T."/>
            <person name="Christeller J.T."/>
            <person name="Coppin C.W."/>
            <person name="Downes S.J."/>
            <person name="Duan G."/>
            <person name="Farnsworth C.A."/>
            <person name="Good R.T."/>
            <person name="Han L.B."/>
            <person name="Han Y.C."/>
            <person name="Hatje K."/>
            <person name="Horne I."/>
            <person name="Huang Y.P."/>
            <person name="Hughes D.S."/>
            <person name="Jacquin-Joly E."/>
            <person name="James W."/>
            <person name="Jhangiani S."/>
            <person name="Kollmar M."/>
            <person name="Kuwar S.S."/>
            <person name="Li S."/>
            <person name="Liu N.Y."/>
            <person name="Maibeche M.T."/>
            <person name="Miller J.R."/>
            <person name="Montagne N."/>
            <person name="Perry T."/>
            <person name="Qu J."/>
            <person name="Song S.V."/>
            <person name="Sutton G.G."/>
            <person name="Vogel H."/>
            <person name="Walenz B.P."/>
            <person name="Xu W."/>
            <person name="Zhang H.J."/>
            <person name="Zou Z."/>
            <person name="Batterham P."/>
            <person name="Edwards O.R."/>
            <person name="Feyereisen R."/>
            <person name="Gibbs R.A."/>
            <person name="Heckel D.G."/>
            <person name="McGrath A."/>
            <person name="Robin C."/>
            <person name="Scherer S.E."/>
            <person name="Worley K.C."/>
            <person name="Wu Y.D."/>
        </authorList>
    </citation>
    <scope>NUCLEOTIDE SEQUENCE [LARGE SCALE GENOMIC DNA]</scope>
    <source>
        <strain evidence="2">Harm_GR_Male_#8</strain>
        <tissue evidence="2">Whole organism</tissue>
    </source>
</reference>
<dbReference type="OrthoDB" id="6925838at2759"/>
<organism evidence="2 3">
    <name type="scientific">Helicoverpa armigera</name>
    <name type="common">Cotton bollworm</name>
    <name type="synonym">Heliothis armigera</name>
    <dbReference type="NCBI Taxonomy" id="29058"/>
    <lineage>
        <taxon>Eukaryota</taxon>
        <taxon>Metazoa</taxon>
        <taxon>Ecdysozoa</taxon>
        <taxon>Arthropoda</taxon>
        <taxon>Hexapoda</taxon>
        <taxon>Insecta</taxon>
        <taxon>Pterygota</taxon>
        <taxon>Neoptera</taxon>
        <taxon>Endopterygota</taxon>
        <taxon>Lepidoptera</taxon>
        <taxon>Glossata</taxon>
        <taxon>Ditrysia</taxon>
        <taxon>Noctuoidea</taxon>
        <taxon>Noctuidae</taxon>
        <taxon>Heliothinae</taxon>
        <taxon>Helicoverpa</taxon>
    </lineage>
</organism>
<evidence type="ECO:0000313" key="3">
    <source>
        <dbReference type="Proteomes" id="UP000249218"/>
    </source>
</evidence>
<name>A0A2W1BFC7_HELAM</name>
<protein>
    <submittedName>
        <fullName evidence="2">Uncharacterized protein</fullName>
    </submittedName>
</protein>
<feature type="signal peptide" evidence="1">
    <location>
        <begin position="1"/>
        <end position="22"/>
    </location>
</feature>
<dbReference type="Proteomes" id="UP000249218">
    <property type="component" value="Unassembled WGS sequence"/>
</dbReference>
<gene>
    <name evidence="2" type="primary">HaOG211150</name>
    <name evidence="2" type="ORF">B5X24_HaOG211150</name>
</gene>
<evidence type="ECO:0000313" key="2">
    <source>
        <dbReference type="EMBL" id="PZC72455.1"/>
    </source>
</evidence>
<dbReference type="EMBL" id="KZ150187">
    <property type="protein sequence ID" value="PZC72455.1"/>
    <property type="molecule type" value="Genomic_DNA"/>
</dbReference>
<feature type="chain" id="PRO_5016054504" evidence="1">
    <location>
        <begin position="23"/>
        <end position="202"/>
    </location>
</feature>
<sequence length="202" mass="21533">MLCYYIFASLLISAISSPGVQAKENEELPSSPNGNLGVILGALTVQRNNRFITGPNDKNVYGSVVTMDNTFDAANPSKRRTLTAIAPGGPRQDGVAFTWIGDDLHNIPQTGNNGVFIGAVTVQDGNTYTGDFGGTNQFGSVVEQSGNVFYGTPSNGNVHFGAVTVQRNNQFSTSPGSKNYFGSRVVQRGVFKINGESNEEEQ</sequence>
<keyword evidence="1" id="KW-0732">Signal</keyword>
<proteinExistence type="predicted"/>